<dbReference type="InterPro" id="IPR022052">
    <property type="entry name" value="Histone-bd_RBBP4-like_N"/>
</dbReference>
<evidence type="ECO:0000256" key="5">
    <source>
        <dbReference type="ARBA" id="ARBA00022853"/>
    </source>
</evidence>
<keyword evidence="5" id="KW-0156">Chromatin regulator</keyword>
<protein>
    <submittedName>
        <fullName evidence="9">Histone-binding protein RBBP7</fullName>
    </submittedName>
</protein>
<sequence length="454" mass="51626">MIYFSMLKILNSENCFLLISRNFKDLHMSERKRVYYIKPDKEIKDEVIRLYKKSRWKRNVPIIYHAIVEMPLLLPSAVFQWSTGPIEQVQEGGSSHECLVATTVGKNHILRFTRIILNENANDGKKLQFKKKCDIRFQRAVQIAKYMPQDARILALGTNLFDAILRLNESDQVNVTVIQKTLLLANGEVSKLQSAIPAGSGGKSFSWNKIKAGLLITVFSNGSISIYDIENGVKNDSAVPSIENYKVCLINEIHWHPKMECIFGGAGKNGKICIWDRRIKASEFLVHNFSTHVGNEVSSFSFNCFNENILASASGDKTVKLWDLRKTGRPLHIYFPGNVPKKLMWSPRNEVMLGCAFQKDGLVIYDVNAIGQEVVGDDCNDYWDKDAIPESLFVHSGYKNNILDFDWNSHLTWFLGCSNDRGIISAWIPSKEIVNDEDEPDVNIPDEELEPLDF</sequence>
<dbReference type="SUPFAM" id="SSF50978">
    <property type="entry name" value="WD40 repeat-like"/>
    <property type="match status" value="1"/>
</dbReference>
<dbReference type="Pfam" id="PF12265">
    <property type="entry name" value="CAF1C_H4-bd"/>
    <property type="match status" value="1"/>
</dbReference>
<dbReference type="PANTHER" id="PTHR22850">
    <property type="entry name" value="WD40 REPEAT FAMILY"/>
    <property type="match status" value="1"/>
</dbReference>
<dbReference type="InterPro" id="IPR050459">
    <property type="entry name" value="WD_repeat_RBAP46/RBAP48/MSI1"/>
</dbReference>
<dbReference type="PROSITE" id="PS00678">
    <property type="entry name" value="WD_REPEATS_1"/>
    <property type="match status" value="1"/>
</dbReference>
<dbReference type="STRING" id="6336.A0A0V0RWS8"/>
<dbReference type="AlphaFoldDB" id="A0A0V0RWS8"/>
<comment type="caution">
    <text evidence="9">The sequence shown here is derived from an EMBL/GenBank/DDBJ whole genome shotgun (WGS) entry which is preliminary data.</text>
</comment>
<keyword evidence="6" id="KW-0539">Nucleus</keyword>
<name>A0A0V0RWS8_9BILA</name>
<dbReference type="InterPro" id="IPR036322">
    <property type="entry name" value="WD40_repeat_dom_sf"/>
</dbReference>
<evidence type="ECO:0000313" key="9">
    <source>
        <dbReference type="EMBL" id="KRX18709.1"/>
    </source>
</evidence>
<dbReference type="Gene3D" id="2.130.10.10">
    <property type="entry name" value="YVTN repeat-like/Quinoprotein amine dehydrogenase"/>
    <property type="match status" value="1"/>
</dbReference>
<keyword evidence="3 7" id="KW-0853">WD repeat</keyword>
<evidence type="ECO:0000256" key="4">
    <source>
        <dbReference type="ARBA" id="ARBA00022737"/>
    </source>
</evidence>
<dbReference type="GO" id="GO:0006325">
    <property type="term" value="P:chromatin organization"/>
    <property type="evidence" value="ECO:0007669"/>
    <property type="project" value="UniProtKB-KW"/>
</dbReference>
<reference evidence="9 10" key="1">
    <citation type="submission" date="2015-01" db="EMBL/GenBank/DDBJ databases">
        <title>Evolution of Trichinella species and genotypes.</title>
        <authorList>
            <person name="Korhonen P.K."/>
            <person name="Edoardo P."/>
            <person name="Giuseppe L.R."/>
            <person name="Gasser R.B."/>
        </authorList>
    </citation>
    <scope>NUCLEOTIDE SEQUENCE [LARGE SCALE GENOMIC DNA]</scope>
    <source>
        <strain evidence="9">ISS37</strain>
    </source>
</reference>
<dbReference type="OrthoDB" id="311712at2759"/>
<dbReference type="InterPro" id="IPR001680">
    <property type="entry name" value="WD40_rpt"/>
</dbReference>
<dbReference type="InterPro" id="IPR015943">
    <property type="entry name" value="WD40/YVTN_repeat-like_dom_sf"/>
</dbReference>
<proteinExistence type="inferred from homology"/>
<dbReference type="SMART" id="SM00320">
    <property type="entry name" value="WD40"/>
    <property type="match status" value="4"/>
</dbReference>
<accession>A0A0V0RWS8</accession>
<feature type="domain" description="Histone-binding protein RBBP4-like N-terminal" evidence="8">
    <location>
        <begin position="54"/>
        <end position="103"/>
    </location>
</feature>
<evidence type="ECO:0000256" key="6">
    <source>
        <dbReference type="ARBA" id="ARBA00023242"/>
    </source>
</evidence>
<feature type="repeat" description="WD" evidence="7">
    <location>
        <begin position="306"/>
        <end position="325"/>
    </location>
</feature>
<organism evidence="9 10">
    <name type="scientific">Trichinella nelsoni</name>
    <dbReference type="NCBI Taxonomy" id="6336"/>
    <lineage>
        <taxon>Eukaryota</taxon>
        <taxon>Metazoa</taxon>
        <taxon>Ecdysozoa</taxon>
        <taxon>Nematoda</taxon>
        <taxon>Enoplea</taxon>
        <taxon>Dorylaimia</taxon>
        <taxon>Trichinellida</taxon>
        <taxon>Trichinellidae</taxon>
        <taxon>Trichinella</taxon>
    </lineage>
</organism>
<dbReference type="PROSITE" id="PS50082">
    <property type="entry name" value="WD_REPEATS_2"/>
    <property type="match status" value="1"/>
</dbReference>
<evidence type="ECO:0000256" key="7">
    <source>
        <dbReference type="PROSITE-ProRule" id="PRU00221"/>
    </source>
</evidence>
<evidence type="ECO:0000259" key="8">
    <source>
        <dbReference type="Pfam" id="PF12265"/>
    </source>
</evidence>
<dbReference type="GO" id="GO:0005634">
    <property type="term" value="C:nucleus"/>
    <property type="evidence" value="ECO:0007669"/>
    <property type="project" value="UniProtKB-SubCell"/>
</dbReference>
<comment type="subcellular location">
    <subcellularLocation>
        <location evidence="1">Nucleus</location>
    </subcellularLocation>
</comment>
<evidence type="ECO:0000256" key="3">
    <source>
        <dbReference type="ARBA" id="ARBA00022574"/>
    </source>
</evidence>
<gene>
    <name evidence="9" type="primary">RBBP7</name>
    <name evidence="9" type="ORF">T07_11286</name>
</gene>
<keyword evidence="10" id="KW-1185">Reference proteome</keyword>
<evidence type="ECO:0000256" key="1">
    <source>
        <dbReference type="ARBA" id="ARBA00004123"/>
    </source>
</evidence>
<evidence type="ECO:0000256" key="2">
    <source>
        <dbReference type="ARBA" id="ARBA00009341"/>
    </source>
</evidence>
<dbReference type="Proteomes" id="UP000054630">
    <property type="component" value="Unassembled WGS sequence"/>
</dbReference>
<comment type="similarity">
    <text evidence="2">Belongs to the WD repeat RBAP46/RBAP48/MSI1 family.</text>
</comment>
<dbReference type="EMBL" id="JYDL01000069">
    <property type="protein sequence ID" value="KRX18709.1"/>
    <property type="molecule type" value="Genomic_DNA"/>
</dbReference>
<keyword evidence="4" id="KW-0677">Repeat</keyword>
<evidence type="ECO:0000313" key="10">
    <source>
        <dbReference type="Proteomes" id="UP000054630"/>
    </source>
</evidence>
<dbReference type="InterPro" id="IPR019775">
    <property type="entry name" value="WD40_repeat_CS"/>
</dbReference>
<dbReference type="Pfam" id="PF00400">
    <property type="entry name" value="WD40"/>
    <property type="match status" value="1"/>
</dbReference>